<sequence>AYTTPIGGYPANGRPNAPLTSGTINGSGTAFIAPNLFKEVALLPAVSLTEGDSYWFAFSWDVVPGISLAYFLYDVYGGYGASSINSNCVLKQSTLYNGSTTGFGTVTPLNLQQSAETCWFRLS</sequence>
<dbReference type="AlphaFoldDB" id="X1VQZ1"/>
<gene>
    <name evidence="1" type="ORF">S12H4_57399</name>
</gene>
<protein>
    <submittedName>
        <fullName evidence="1">Uncharacterized protein</fullName>
    </submittedName>
</protein>
<proteinExistence type="predicted"/>
<evidence type="ECO:0000313" key="1">
    <source>
        <dbReference type="EMBL" id="GAJ22802.1"/>
    </source>
</evidence>
<accession>X1VQZ1</accession>
<dbReference type="EMBL" id="BARW01037115">
    <property type="protein sequence ID" value="GAJ22802.1"/>
    <property type="molecule type" value="Genomic_DNA"/>
</dbReference>
<feature type="non-terminal residue" evidence="1">
    <location>
        <position position="1"/>
    </location>
</feature>
<comment type="caution">
    <text evidence="1">The sequence shown here is derived from an EMBL/GenBank/DDBJ whole genome shotgun (WGS) entry which is preliminary data.</text>
</comment>
<organism evidence="1">
    <name type="scientific">marine sediment metagenome</name>
    <dbReference type="NCBI Taxonomy" id="412755"/>
    <lineage>
        <taxon>unclassified sequences</taxon>
        <taxon>metagenomes</taxon>
        <taxon>ecological metagenomes</taxon>
    </lineage>
</organism>
<reference evidence="1" key="1">
    <citation type="journal article" date="2014" name="Front. Microbiol.">
        <title>High frequency of phylogenetically diverse reductive dehalogenase-homologous genes in deep subseafloor sedimentary metagenomes.</title>
        <authorList>
            <person name="Kawai M."/>
            <person name="Futagami T."/>
            <person name="Toyoda A."/>
            <person name="Takaki Y."/>
            <person name="Nishi S."/>
            <person name="Hori S."/>
            <person name="Arai W."/>
            <person name="Tsubouchi T."/>
            <person name="Morono Y."/>
            <person name="Uchiyama I."/>
            <person name="Ito T."/>
            <person name="Fujiyama A."/>
            <person name="Inagaki F."/>
            <person name="Takami H."/>
        </authorList>
    </citation>
    <scope>NUCLEOTIDE SEQUENCE</scope>
    <source>
        <strain evidence="1">Expedition CK06-06</strain>
    </source>
</reference>
<name>X1VQZ1_9ZZZZ</name>